<reference evidence="1" key="1">
    <citation type="submission" date="2020-06" db="EMBL/GenBank/DDBJ databases">
        <title>Unique genomic features of the anaerobic methanotrophic archaea.</title>
        <authorList>
            <person name="Chadwick G.L."/>
            <person name="Skennerton C.T."/>
            <person name="Laso-Perez R."/>
            <person name="Leu A.O."/>
            <person name="Speth D.R."/>
            <person name="Yu H."/>
            <person name="Morgan-Lang C."/>
            <person name="Hatzenpichler R."/>
            <person name="Goudeau D."/>
            <person name="Malmstrom R."/>
            <person name="Brazelton W.J."/>
            <person name="Woyke T."/>
            <person name="Hallam S.J."/>
            <person name="Tyson G.W."/>
            <person name="Wegener G."/>
            <person name="Boetius A."/>
            <person name="Orphan V."/>
        </authorList>
    </citation>
    <scope>NUCLEOTIDE SEQUENCE</scope>
</reference>
<proteinExistence type="predicted"/>
<dbReference type="AlphaFoldDB" id="A0A7G9ZAW5"/>
<dbReference type="EMBL" id="MT631687">
    <property type="protein sequence ID" value="QNO57399.1"/>
    <property type="molecule type" value="Genomic_DNA"/>
</dbReference>
<organism evidence="1">
    <name type="scientific">Candidatus Methanophaga sp. ANME-1 ERB7</name>
    <dbReference type="NCBI Taxonomy" id="2759913"/>
    <lineage>
        <taxon>Archaea</taxon>
        <taxon>Methanobacteriati</taxon>
        <taxon>Methanobacteriota</taxon>
        <taxon>Stenosarchaea group</taxon>
        <taxon>Methanomicrobia</taxon>
        <taxon>Candidatus Methanophagales</taxon>
        <taxon>Candidatus Methanophagaceae</taxon>
        <taxon>Candidatus Methanophaga</taxon>
    </lineage>
</organism>
<gene>
    <name evidence="1" type="ORF">MLPLCDNK_00021</name>
</gene>
<evidence type="ECO:0000313" key="1">
    <source>
        <dbReference type="EMBL" id="QNO57399.1"/>
    </source>
</evidence>
<name>A0A7G9ZAW5_9EURY</name>
<protein>
    <submittedName>
        <fullName evidence="1">Uncharacterized protein</fullName>
    </submittedName>
</protein>
<accession>A0A7G9ZAW5</accession>
<sequence>MPTKYQEWSTEELIKEFISSELRVPVPLAKEICNRPDSTPYLACILEEDIYIWSWEGPVMSGRRFMHYIYAFVRGAVASALGVIAHNHSECREQVIKLFRQIVRDANVRGAEEANYTFITLLINDLAQFKDREAFKENDAPLQKYARYLYNLHLSKCQEAKKNEWVGTTKGLYLRTWFGYTTKIWR</sequence>